<evidence type="ECO:0008006" key="6">
    <source>
        <dbReference type="Google" id="ProtNLM"/>
    </source>
</evidence>
<dbReference type="Proteomes" id="UP000831120">
    <property type="component" value="Chromosome"/>
</dbReference>
<evidence type="ECO:0000313" key="4">
    <source>
        <dbReference type="Proteomes" id="UP000182993"/>
    </source>
</evidence>
<sequence length="157" mass="16433">MLTWVDLLALFSLALGLALGFRAGVVMGFVGAGLVLYVLLAQLGLSGWGVALALGLGAGLLGKSLPLTRLSRGLEAALGTLGGFLLGLFLALSLWTGYPWERTGAGTLRYPAATLPTPIYQGVAQSPFAREAFRLAWSTPWLRKALALEGQHPGKGK</sequence>
<organism evidence="2 4">
    <name type="scientific">Thermus brockianus</name>
    <dbReference type="NCBI Taxonomy" id="56956"/>
    <lineage>
        <taxon>Bacteria</taxon>
        <taxon>Thermotogati</taxon>
        <taxon>Deinococcota</taxon>
        <taxon>Deinococci</taxon>
        <taxon>Thermales</taxon>
        <taxon>Thermaceae</taxon>
        <taxon>Thermus</taxon>
    </lineage>
</organism>
<dbReference type="Proteomes" id="UP000182993">
    <property type="component" value="Chromosome"/>
</dbReference>
<name>A0A1J0LUF1_THEBO</name>
<keyword evidence="1" id="KW-1133">Transmembrane helix</keyword>
<protein>
    <recommendedName>
        <fullName evidence="6">Colicin V production protein</fullName>
    </recommendedName>
</protein>
<evidence type="ECO:0000313" key="5">
    <source>
        <dbReference type="Proteomes" id="UP000831120"/>
    </source>
</evidence>
<reference evidence="2" key="2">
    <citation type="journal article" date="2017" name="Stand. Genomic Sci.">
        <title>Complete genome sequence of Thermus brockianus GE-1 reveals key enzymes of xylan/xylose metabolism.</title>
        <authorList>
            <person name="Schaefers C."/>
            <person name="Blank S."/>
            <person name="Wiebusch S."/>
            <person name="Elleuche S."/>
            <person name="Antranikian G."/>
        </authorList>
    </citation>
    <scope>NUCLEOTIDE SEQUENCE</scope>
    <source>
        <strain evidence="2">GE-1</strain>
    </source>
</reference>
<dbReference type="AlphaFoldDB" id="A0A1J0LUF1"/>
<dbReference type="EMBL" id="CP016312">
    <property type="protein sequence ID" value="APD09299.1"/>
    <property type="molecule type" value="Genomic_DNA"/>
</dbReference>
<accession>A0A1J0LUF1</accession>
<feature type="transmembrane region" description="Helical" evidence="1">
    <location>
        <begin position="73"/>
        <end position="95"/>
    </location>
</feature>
<keyword evidence="1" id="KW-0472">Membrane</keyword>
<dbReference type="RefSeq" id="WP_071677026.1">
    <property type="nucleotide sequence ID" value="NZ_AP025593.1"/>
</dbReference>
<keyword evidence="1" id="KW-0812">Transmembrane</keyword>
<dbReference type="KEGG" id="tbc:A0O31_01158"/>
<evidence type="ECO:0000313" key="2">
    <source>
        <dbReference type="EMBL" id="APD09299.1"/>
    </source>
</evidence>
<reference evidence="3 5" key="3">
    <citation type="journal article" date="2022" name="Microbiol. Resour. Announc.">
        <title>Complete Genome Sequences of Thermus Strains Isolated from Senami Hot Spring in Japan.</title>
        <authorList>
            <person name="Miyazaki K."/>
        </authorList>
    </citation>
    <scope>NUCLEOTIDE SEQUENCE [LARGE SCALE GENOMIC DNA]</scope>
    <source>
        <strain evidence="3 5">SNM4-1</strain>
    </source>
</reference>
<dbReference type="EMBL" id="AP025593">
    <property type="protein sequence ID" value="BDG17436.1"/>
    <property type="molecule type" value="Genomic_DNA"/>
</dbReference>
<gene>
    <name evidence="2" type="ORF">A0O31_01158</name>
    <name evidence="3" type="ORF">TbrSNM41_21700</name>
</gene>
<reference evidence="4" key="1">
    <citation type="submission" date="2016-06" db="EMBL/GenBank/DDBJ databases">
        <title>Whole genome sequencing of Thermus brockianus strain GE-1.</title>
        <authorList>
            <person name="Schaefers C."/>
            <person name="Blank S."/>
            <person name="Wiebusch S."/>
            <person name="Elleuche S."/>
            <person name="Antranikian G."/>
        </authorList>
    </citation>
    <scope>NUCLEOTIDE SEQUENCE [LARGE SCALE GENOMIC DNA]</scope>
    <source>
        <strain evidence="4">GE-1</strain>
    </source>
</reference>
<proteinExistence type="predicted"/>
<dbReference type="STRING" id="56956.A0O31_01158"/>
<evidence type="ECO:0000313" key="3">
    <source>
        <dbReference type="EMBL" id="BDG17436.1"/>
    </source>
</evidence>
<keyword evidence="5" id="KW-1185">Reference proteome</keyword>
<evidence type="ECO:0000256" key="1">
    <source>
        <dbReference type="SAM" id="Phobius"/>
    </source>
</evidence>
<feature type="transmembrane region" description="Helical" evidence="1">
    <location>
        <begin position="38"/>
        <end position="61"/>
    </location>
</feature>
<dbReference type="OrthoDB" id="33061at2"/>